<name>A0A5N7BKA7_9EURO</name>
<reference evidence="2 3" key="1">
    <citation type="submission" date="2019-04" db="EMBL/GenBank/DDBJ databases">
        <title>Friends and foes A comparative genomics studyof 23 Aspergillus species from section Flavi.</title>
        <authorList>
            <consortium name="DOE Joint Genome Institute"/>
            <person name="Kjaerbolling I."/>
            <person name="Vesth T."/>
            <person name="Frisvad J.C."/>
            <person name="Nybo J.L."/>
            <person name="Theobald S."/>
            <person name="Kildgaard S."/>
            <person name="Isbrandt T."/>
            <person name="Kuo A."/>
            <person name="Sato A."/>
            <person name="Lyhne E.K."/>
            <person name="Kogle M.E."/>
            <person name="Wiebenga A."/>
            <person name="Kun R.S."/>
            <person name="Lubbers R.J."/>
            <person name="Makela M.R."/>
            <person name="Barry K."/>
            <person name="Chovatia M."/>
            <person name="Clum A."/>
            <person name="Daum C."/>
            <person name="Haridas S."/>
            <person name="He G."/>
            <person name="LaButti K."/>
            <person name="Lipzen A."/>
            <person name="Mondo S."/>
            <person name="Riley R."/>
            <person name="Salamov A."/>
            <person name="Simmons B.A."/>
            <person name="Magnuson J.K."/>
            <person name="Henrissat B."/>
            <person name="Mortensen U.H."/>
            <person name="Larsen T.O."/>
            <person name="Devries R.P."/>
            <person name="Grigoriev I.V."/>
            <person name="Machida M."/>
            <person name="Baker S.E."/>
            <person name="Andersen M.R."/>
        </authorList>
    </citation>
    <scope>NUCLEOTIDE SEQUENCE [LARGE SCALE GENOMIC DNA]</scope>
    <source>
        <strain evidence="2 3">IBT 29228</strain>
    </source>
</reference>
<evidence type="ECO:0000313" key="2">
    <source>
        <dbReference type="EMBL" id="KAE8382221.1"/>
    </source>
</evidence>
<dbReference type="EMBL" id="ML736164">
    <property type="protein sequence ID" value="KAE8382221.1"/>
    <property type="molecule type" value="Genomic_DNA"/>
</dbReference>
<protein>
    <submittedName>
        <fullName evidence="2">Uncharacterized protein</fullName>
    </submittedName>
</protein>
<feature type="signal peptide" evidence="1">
    <location>
        <begin position="1"/>
        <end position="27"/>
    </location>
</feature>
<proteinExistence type="predicted"/>
<feature type="chain" id="PRO_5024833399" evidence="1">
    <location>
        <begin position="28"/>
        <end position="51"/>
    </location>
</feature>
<keyword evidence="1" id="KW-0732">Signal</keyword>
<dbReference type="AlphaFoldDB" id="A0A5N7BKA7"/>
<organism evidence="2 3">
    <name type="scientific">Aspergillus bertholletiae</name>
    <dbReference type="NCBI Taxonomy" id="1226010"/>
    <lineage>
        <taxon>Eukaryota</taxon>
        <taxon>Fungi</taxon>
        <taxon>Dikarya</taxon>
        <taxon>Ascomycota</taxon>
        <taxon>Pezizomycotina</taxon>
        <taxon>Eurotiomycetes</taxon>
        <taxon>Eurotiomycetidae</taxon>
        <taxon>Eurotiales</taxon>
        <taxon>Aspergillaceae</taxon>
        <taxon>Aspergillus</taxon>
        <taxon>Aspergillus subgen. Circumdati</taxon>
    </lineage>
</organism>
<dbReference type="Proteomes" id="UP000326198">
    <property type="component" value="Unassembled WGS sequence"/>
</dbReference>
<sequence length="51" mass="5721">MSGEFIAAIFLVLVVLFLTHLPAVAPGQLVFDRERLVGRSSYLWDWGRGTD</sequence>
<keyword evidence="3" id="KW-1185">Reference proteome</keyword>
<evidence type="ECO:0000313" key="3">
    <source>
        <dbReference type="Proteomes" id="UP000326198"/>
    </source>
</evidence>
<accession>A0A5N7BKA7</accession>
<evidence type="ECO:0000256" key="1">
    <source>
        <dbReference type="SAM" id="SignalP"/>
    </source>
</evidence>
<gene>
    <name evidence="2" type="ORF">BDV26DRAFT_254110</name>
</gene>